<dbReference type="SUPFAM" id="SSF55174">
    <property type="entry name" value="Alpha-L RNA-binding motif"/>
    <property type="match status" value="1"/>
</dbReference>
<dbReference type="SUPFAM" id="SSF55120">
    <property type="entry name" value="Pseudouridine synthase"/>
    <property type="match status" value="1"/>
</dbReference>
<dbReference type="InterPro" id="IPR020103">
    <property type="entry name" value="PsdUridine_synth_cat_dom_sf"/>
</dbReference>
<keyword evidence="4 8" id="KW-0413">Isomerase</keyword>
<comment type="catalytic activity">
    <reaction evidence="5">
        <text>uridine(2605) in 23S rRNA = pseudouridine(2605) in 23S rRNA</text>
        <dbReference type="Rhea" id="RHEA:42520"/>
        <dbReference type="Rhea" id="RHEA-COMP:10095"/>
        <dbReference type="Rhea" id="RHEA-COMP:10096"/>
        <dbReference type="ChEBI" id="CHEBI:65314"/>
        <dbReference type="ChEBI" id="CHEBI:65315"/>
        <dbReference type="EC" id="5.4.99.22"/>
    </reaction>
</comment>
<dbReference type="PANTHER" id="PTHR47683">
    <property type="entry name" value="PSEUDOURIDINE SYNTHASE FAMILY PROTEIN-RELATED"/>
    <property type="match status" value="1"/>
</dbReference>
<organism evidence="10 11">
    <name type="scientific">BD1-7 clade bacterium</name>
    <dbReference type="NCBI Taxonomy" id="2029982"/>
    <lineage>
        <taxon>Bacteria</taxon>
        <taxon>Pseudomonadati</taxon>
        <taxon>Pseudomonadota</taxon>
        <taxon>Gammaproteobacteria</taxon>
        <taxon>Cellvibrionales</taxon>
        <taxon>Spongiibacteraceae</taxon>
        <taxon>BD1-7 clade</taxon>
    </lineage>
</organism>
<dbReference type="GO" id="GO:0000455">
    <property type="term" value="P:enzyme-directed rRNA pseudouridine synthesis"/>
    <property type="evidence" value="ECO:0007669"/>
    <property type="project" value="UniProtKB-ARBA"/>
</dbReference>
<proteinExistence type="inferred from homology"/>
<dbReference type="InterPro" id="IPR020094">
    <property type="entry name" value="TruA/RsuA/RluB/E/F_N"/>
</dbReference>
<evidence type="ECO:0000256" key="5">
    <source>
        <dbReference type="ARBA" id="ARBA00036944"/>
    </source>
</evidence>
<dbReference type="EC" id="5.4.99.-" evidence="8"/>
<gene>
    <name evidence="10" type="primary">rluB</name>
    <name evidence="10" type="ORF">OPDIPICF_02279</name>
</gene>
<keyword evidence="3 7" id="KW-0694">RNA-binding</keyword>
<dbReference type="EMBL" id="CACSIO010000034">
    <property type="protein sequence ID" value="CAA0119480.1"/>
    <property type="molecule type" value="Genomic_DNA"/>
</dbReference>
<evidence type="ECO:0000256" key="7">
    <source>
        <dbReference type="PROSITE-ProRule" id="PRU00182"/>
    </source>
</evidence>
<evidence type="ECO:0000256" key="2">
    <source>
        <dbReference type="ARBA" id="ARBA00022552"/>
    </source>
</evidence>
<accession>A0A5S9QKR6</accession>
<dbReference type="Gene3D" id="3.30.70.580">
    <property type="entry name" value="Pseudouridine synthase I, catalytic domain, N-terminal subdomain"/>
    <property type="match status" value="1"/>
</dbReference>
<dbReference type="PROSITE" id="PS01149">
    <property type="entry name" value="PSI_RSU"/>
    <property type="match status" value="1"/>
</dbReference>
<dbReference type="InterPro" id="IPR006145">
    <property type="entry name" value="PsdUridine_synth_RsuA/RluA"/>
</dbReference>
<dbReference type="InterPro" id="IPR002942">
    <property type="entry name" value="S4_RNA-bd"/>
</dbReference>
<dbReference type="InterPro" id="IPR018496">
    <property type="entry name" value="PsdUridine_synth_RsuA/RluB_CS"/>
</dbReference>
<reference evidence="10 11" key="1">
    <citation type="submission" date="2019-11" db="EMBL/GenBank/DDBJ databases">
        <authorList>
            <person name="Holert J."/>
        </authorList>
    </citation>
    <scope>NUCLEOTIDE SEQUENCE [LARGE SCALE GENOMIC DNA]</scope>
    <source>
        <strain evidence="10">SB11_3</strain>
    </source>
</reference>
<dbReference type="GO" id="GO:0003723">
    <property type="term" value="F:RNA binding"/>
    <property type="evidence" value="ECO:0007669"/>
    <property type="project" value="UniProtKB-KW"/>
</dbReference>
<dbReference type="FunFam" id="3.30.70.1560:FF:000001">
    <property type="entry name" value="Pseudouridine synthase"/>
    <property type="match status" value="1"/>
</dbReference>
<dbReference type="InterPro" id="IPR042092">
    <property type="entry name" value="PsdUridine_s_RsuA/RluB/E/F_cat"/>
</dbReference>
<dbReference type="InterPro" id="IPR050343">
    <property type="entry name" value="RsuA_PseudoU_synthase"/>
</dbReference>
<dbReference type="OrthoDB" id="9807213at2"/>
<dbReference type="PANTHER" id="PTHR47683:SF3">
    <property type="entry name" value="RIBOSOMAL LARGE SUBUNIT PSEUDOURIDINE SYNTHASE B"/>
    <property type="match status" value="1"/>
</dbReference>
<evidence type="ECO:0000256" key="6">
    <source>
        <dbReference type="ARBA" id="ARBA00037383"/>
    </source>
</evidence>
<dbReference type="Proteomes" id="UP000441399">
    <property type="component" value="Unassembled WGS sequence"/>
</dbReference>
<dbReference type="GO" id="GO:0005829">
    <property type="term" value="C:cytosol"/>
    <property type="evidence" value="ECO:0007669"/>
    <property type="project" value="UniProtKB-ARBA"/>
</dbReference>
<dbReference type="CDD" id="cd02556">
    <property type="entry name" value="PseudoU_synth_RluB"/>
    <property type="match status" value="1"/>
</dbReference>
<comment type="function">
    <text evidence="6">Responsible for synthesis of pseudouridine from uracil-2605 in 23S ribosomal RNA.</text>
</comment>
<dbReference type="CDD" id="cd00165">
    <property type="entry name" value="S4"/>
    <property type="match status" value="1"/>
</dbReference>
<name>A0A5S9QKR6_9GAMM</name>
<dbReference type="PROSITE" id="PS50889">
    <property type="entry name" value="S4"/>
    <property type="match status" value="1"/>
</dbReference>
<dbReference type="NCBIfam" id="TIGR00093">
    <property type="entry name" value="pseudouridine synthase"/>
    <property type="match status" value="1"/>
</dbReference>
<evidence type="ECO:0000256" key="4">
    <source>
        <dbReference type="ARBA" id="ARBA00023235"/>
    </source>
</evidence>
<evidence type="ECO:0000256" key="3">
    <source>
        <dbReference type="ARBA" id="ARBA00022884"/>
    </source>
</evidence>
<dbReference type="InterPro" id="IPR000748">
    <property type="entry name" value="PsdUridine_synth_RsuA/RluB/E/F"/>
</dbReference>
<dbReference type="Gene3D" id="3.10.290.10">
    <property type="entry name" value="RNA-binding S4 domain"/>
    <property type="match status" value="1"/>
</dbReference>
<evidence type="ECO:0000313" key="11">
    <source>
        <dbReference type="Proteomes" id="UP000441399"/>
    </source>
</evidence>
<keyword evidence="11" id="KW-1185">Reference proteome</keyword>
<dbReference type="Gene3D" id="3.30.70.1560">
    <property type="entry name" value="Alpha-L RNA-binding motif"/>
    <property type="match status" value="1"/>
</dbReference>
<dbReference type="GO" id="GO:0160139">
    <property type="term" value="F:23S rRNA pseudouridine(2605) synthase activity"/>
    <property type="evidence" value="ECO:0007669"/>
    <property type="project" value="UniProtKB-EC"/>
</dbReference>
<dbReference type="FunFam" id="3.30.70.580:FF:000009">
    <property type="entry name" value="Pseudouridine synthase"/>
    <property type="match status" value="1"/>
</dbReference>
<dbReference type="Pfam" id="PF01479">
    <property type="entry name" value="S4"/>
    <property type="match status" value="1"/>
</dbReference>
<dbReference type="FunFam" id="3.10.290.10:FF:000003">
    <property type="entry name" value="Pseudouridine synthase"/>
    <property type="match status" value="1"/>
</dbReference>
<evidence type="ECO:0000259" key="9">
    <source>
        <dbReference type="SMART" id="SM00363"/>
    </source>
</evidence>
<keyword evidence="2" id="KW-0698">rRNA processing</keyword>
<dbReference type="SMART" id="SM00363">
    <property type="entry name" value="S4"/>
    <property type="match status" value="1"/>
</dbReference>
<evidence type="ECO:0000256" key="1">
    <source>
        <dbReference type="ARBA" id="ARBA00008348"/>
    </source>
</evidence>
<protein>
    <recommendedName>
        <fullName evidence="8">Pseudouridine synthase</fullName>
        <ecNumber evidence="8">5.4.99.-</ecNumber>
    </recommendedName>
</protein>
<dbReference type="Pfam" id="PF00849">
    <property type="entry name" value="PseudoU_synth_2"/>
    <property type="match status" value="1"/>
</dbReference>
<dbReference type="InterPro" id="IPR036986">
    <property type="entry name" value="S4_RNA-bd_sf"/>
</dbReference>
<sequence>MSTPEQPTEKLQKVIARNGITSRRDAERWIIAGRVKVNGQTAQIGARVNETDRIEVDGKRIRVASQDKFKRRVIAYHKPEGQISSRNDPEGRRTVFDNLPRIKGERWISIGRLDYNTTGLMLFTNDGELANTLMHPSAGIDREYMVRVMGNIDNEMLERLRKGVMLEDGLAKFTDIAEARGEEDSINRWFYVCVMEGRNREVRRLWESQEVVVSRLKRVRFGPIFIPAKLRKGQWQELTDREVQDLEKSAEASS</sequence>
<comment type="similarity">
    <text evidence="1 8">Belongs to the pseudouridine synthase RsuA family.</text>
</comment>
<dbReference type="AlphaFoldDB" id="A0A5S9QKR6"/>
<evidence type="ECO:0000256" key="8">
    <source>
        <dbReference type="RuleBase" id="RU003887"/>
    </source>
</evidence>
<feature type="domain" description="RNA-binding S4" evidence="9">
    <location>
        <begin position="9"/>
        <end position="69"/>
    </location>
</feature>
<evidence type="ECO:0000313" key="10">
    <source>
        <dbReference type="EMBL" id="CAA0119480.1"/>
    </source>
</evidence>